<dbReference type="PANTHER" id="PTHR10131:SF83">
    <property type="entry name" value="TNF RECEPTOR-ASSOCIATED FACTOR 5"/>
    <property type="match status" value="1"/>
</dbReference>
<protein>
    <recommendedName>
        <fullName evidence="17">MATH domain-containing protein</fullName>
    </recommendedName>
</protein>
<evidence type="ECO:0000313" key="15">
    <source>
        <dbReference type="EMBL" id="GCB73848.1"/>
    </source>
</evidence>
<reference evidence="15 16" key="1">
    <citation type="journal article" date="2018" name="Nat. Ecol. Evol.">
        <title>Shark genomes provide insights into elasmobranch evolution and the origin of vertebrates.</title>
        <authorList>
            <person name="Hara Y"/>
            <person name="Yamaguchi K"/>
            <person name="Onimaru K"/>
            <person name="Kadota M"/>
            <person name="Koyanagi M"/>
            <person name="Keeley SD"/>
            <person name="Tatsumi K"/>
            <person name="Tanaka K"/>
            <person name="Motone F"/>
            <person name="Kageyama Y"/>
            <person name="Nozu R"/>
            <person name="Adachi N"/>
            <person name="Nishimura O"/>
            <person name="Nakagawa R"/>
            <person name="Tanegashima C"/>
            <person name="Kiyatake I"/>
            <person name="Matsumoto R"/>
            <person name="Murakumo K"/>
            <person name="Nishida K"/>
            <person name="Terakita A"/>
            <person name="Kuratani S"/>
            <person name="Sato K"/>
            <person name="Hyodo S Kuraku.S."/>
        </authorList>
    </citation>
    <scope>NUCLEOTIDE SEQUENCE [LARGE SCALE GENOMIC DNA]</scope>
</reference>
<dbReference type="EMBL" id="BFAA01000762">
    <property type="protein sequence ID" value="GCB73848.1"/>
    <property type="molecule type" value="Genomic_DNA"/>
</dbReference>
<dbReference type="GO" id="GO:0006915">
    <property type="term" value="P:apoptotic process"/>
    <property type="evidence" value="ECO:0007669"/>
    <property type="project" value="UniProtKB-KW"/>
</dbReference>
<feature type="non-terminal residue" evidence="15">
    <location>
        <position position="1"/>
    </location>
</feature>
<dbReference type="FunFam" id="3.30.40.10:FF:000356">
    <property type="entry name" value="TNF receptor-associated factor"/>
    <property type="match status" value="1"/>
</dbReference>
<accession>A0A401PL72</accession>
<dbReference type="GO" id="GO:0005737">
    <property type="term" value="C:cytoplasm"/>
    <property type="evidence" value="ECO:0007669"/>
    <property type="project" value="UniProtKB-SubCell"/>
</dbReference>
<feature type="domain" description="MATH" evidence="13">
    <location>
        <begin position="218"/>
        <end position="363"/>
    </location>
</feature>
<dbReference type="Pfam" id="PF21355">
    <property type="entry name" value="TRAF-mep_MATH"/>
    <property type="match status" value="1"/>
</dbReference>
<organism evidence="15 16">
    <name type="scientific">Scyliorhinus torazame</name>
    <name type="common">Cloudy catshark</name>
    <name type="synonym">Catulus torazame</name>
    <dbReference type="NCBI Taxonomy" id="75743"/>
    <lineage>
        <taxon>Eukaryota</taxon>
        <taxon>Metazoa</taxon>
        <taxon>Chordata</taxon>
        <taxon>Craniata</taxon>
        <taxon>Vertebrata</taxon>
        <taxon>Chondrichthyes</taxon>
        <taxon>Elasmobranchii</taxon>
        <taxon>Galeomorphii</taxon>
        <taxon>Galeoidea</taxon>
        <taxon>Carcharhiniformes</taxon>
        <taxon>Scyliorhinidae</taxon>
        <taxon>Scyliorhinus</taxon>
    </lineage>
</organism>
<feature type="domain" description="TRAF-type" evidence="14">
    <location>
        <begin position="3"/>
        <end position="44"/>
    </location>
</feature>
<dbReference type="Pfam" id="PF02176">
    <property type="entry name" value="zf-TRAF"/>
    <property type="match status" value="1"/>
</dbReference>
<dbReference type="GO" id="GO:0042981">
    <property type="term" value="P:regulation of apoptotic process"/>
    <property type="evidence" value="ECO:0007669"/>
    <property type="project" value="InterPro"/>
</dbReference>
<evidence type="ECO:0000259" key="13">
    <source>
        <dbReference type="PROSITE" id="PS50144"/>
    </source>
</evidence>
<dbReference type="SMART" id="SM00061">
    <property type="entry name" value="MATH"/>
    <property type="match status" value="1"/>
</dbReference>
<evidence type="ECO:0000313" key="16">
    <source>
        <dbReference type="Proteomes" id="UP000288216"/>
    </source>
</evidence>
<feature type="non-terminal residue" evidence="15">
    <location>
        <position position="363"/>
    </location>
</feature>
<dbReference type="InterPro" id="IPR001293">
    <property type="entry name" value="Znf_TRAF"/>
</dbReference>
<evidence type="ECO:0000256" key="2">
    <source>
        <dbReference type="ARBA" id="ARBA00022490"/>
    </source>
</evidence>
<dbReference type="InterPro" id="IPR012227">
    <property type="entry name" value="TNF_rcpt-assoc_TRAF_met"/>
</dbReference>
<dbReference type="GO" id="GO:0007165">
    <property type="term" value="P:signal transduction"/>
    <property type="evidence" value="ECO:0007669"/>
    <property type="project" value="InterPro"/>
</dbReference>
<dbReference type="GO" id="GO:0008270">
    <property type="term" value="F:zinc ion binding"/>
    <property type="evidence" value="ECO:0007669"/>
    <property type="project" value="UniProtKB-KW"/>
</dbReference>
<dbReference type="Gene3D" id="2.60.210.10">
    <property type="entry name" value="Apoptosis, Tumor Necrosis Factor Receptor Associated Protein 2, Chain A"/>
    <property type="match status" value="1"/>
</dbReference>
<dbReference type="PROSITE" id="PS50144">
    <property type="entry name" value="MATH"/>
    <property type="match status" value="1"/>
</dbReference>
<dbReference type="InterPro" id="IPR013083">
    <property type="entry name" value="Znf_RING/FYVE/PHD"/>
</dbReference>
<keyword evidence="10 12" id="KW-0175">Coiled coil</keyword>
<keyword evidence="2" id="KW-0963">Cytoplasm</keyword>
<keyword evidence="16" id="KW-1185">Reference proteome</keyword>
<sequence length="363" mass="41618">IACPKYPIQCIYNCGESFLRNELDTHLRKCPEAEVECSYTKYGCHVREKRRVLEEHEHSYLNEHLLLVVTNNTKLEEQILDLKETLRERNQVITQLEQQINKLGIEIKQLSGHVSKNDDEVAKTQKMLAGHADKIITIEQQSQQLCRRLDQEGKSEIAELKEIINGLKEKVERTESNIASLVTFEPCLKQHELLLSAHKKLLEKNNERFRVLEATGYNGKLIWKICSYRTRKLEAAEGYTPSLFSQSFYTSRCGYKLCARAYLNGDGTGKGTHLSLFFVVMKGDYDSLLLWPFKQKVSLVLLDQSPKKNHIVELFKADANSTSFQRPVSEMNIASGCPKFVSHTVLEDGKTATFIKDDTLFIK</sequence>
<proteinExistence type="predicted"/>
<evidence type="ECO:0000256" key="9">
    <source>
        <dbReference type="ARBA" id="ARBA00022843"/>
    </source>
</evidence>
<dbReference type="PANTHER" id="PTHR10131">
    <property type="entry name" value="TNF RECEPTOR ASSOCIATED FACTOR"/>
    <property type="match status" value="1"/>
</dbReference>
<dbReference type="InterPro" id="IPR002083">
    <property type="entry name" value="MATH/TRAF_dom"/>
</dbReference>
<evidence type="ECO:0000256" key="12">
    <source>
        <dbReference type="SAM" id="Coils"/>
    </source>
</evidence>
<keyword evidence="6" id="KW-0677">Repeat</keyword>
<comment type="subcellular location">
    <subcellularLocation>
        <location evidence="1">Cytoplasm</location>
    </subcellularLocation>
</comment>
<keyword evidence="7 11" id="KW-0863">Zinc-finger</keyword>
<dbReference type="GO" id="GO:0009898">
    <property type="term" value="C:cytoplasmic side of plasma membrane"/>
    <property type="evidence" value="ECO:0007669"/>
    <property type="project" value="TreeGrafter"/>
</dbReference>
<dbReference type="Proteomes" id="UP000288216">
    <property type="component" value="Unassembled WGS sequence"/>
</dbReference>
<keyword evidence="9" id="KW-0832">Ubl conjugation</keyword>
<evidence type="ECO:0008006" key="17">
    <source>
        <dbReference type="Google" id="ProtNLM"/>
    </source>
</evidence>
<dbReference type="Gene3D" id="3.30.40.10">
    <property type="entry name" value="Zinc/RING finger domain, C3HC4 (zinc finger)"/>
    <property type="match status" value="1"/>
</dbReference>
<evidence type="ECO:0000256" key="4">
    <source>
        <dbReference type="ARBA" id="ARBA00022703"/>
    </source>
</evidence>
<dbReference type="InterPro" id="IPR049342">
    <property type="entry name" value="TRAF1-6_MATH_dom"/>
</dbReference>
<dbReference type="FunFam" id="2.60.210.10:FF:000001">
    <property type="entry name" value="TNF receptor-associated factor"/>
    <property type="match status" value="1"/>
</dbReference>
<dbReference type="OMA" id="NAVPICP"/>
<keyword evidence="8 11" id="KW-0862">Zinc</keyword>
<evidence type="ECO:0000256" key="8">
    <source>
        <dbReference type="ARBA" id="ARBA00022833"/>
    </source>
</evidence>
<dbReference type="PIRSF" id="PIRSF015614">
    <property type="entry name" value="TRAF"/>
    <property type="match status" value="1"/>
</dbReference>
<evidence type="ECO:0000256" key="10">
    <source>
        <dbReference type="ARBA" id="ARBA00023054"/>
    </source>
</evidence>
<name>A0A401PL72_SCYTO</name>
<dbReference type="GO" id="GO:0031996">
    <property type="term" value="F:thioesterase binding"/>
    <property type="evidence" value="ECO:0007669"/>
    <property type="project" value="TreeGrafter"/>
</dbReference>
<evidence type="ECO:0000259" key="14">
    <source>
        <dbReference type="PROSITE" id="PS50145"/>
    </source>
</evidence>
<dbReference type="InterPro" id="IPR008974">
    <property type="entry name" value="TRAF-like"/>
</dbReference>
<evidence type="ECO:0000256" key="5">
    <source>
        <dbReference type="ARBA" id="ARBA00022723"/>
    </source>
</evidence>
<evidence type="ECO:0000256" key="6">
    <source>
        <dbReference type="ARBA" id="ARBA00022737"/>
    </source>
</evidence>
<dbReference type="GO" id="GO:0043122">
    <property type="term" value="P:regulation of canonical NF-kappaB signal transduction"/>
    <property type="evidence" value="ECO:0007669"/>
    <property type="project" value="TreeGrafter"/>
</dbReference>
<feature type="coiled-coil region" evidence="12">
    <location>
        <begin position="72"/>
        <end position="113"/>
    </location>
</feature>
<evidence type="ECO:0000256" key="11">
    <source>
        <dbReference type="PROSITE-ProRule" id="PRU00207"/>
    </source>
</evidence>
<gene>
    <name evidence="15" type="ORF">scyTo_0002930</name>
</gene>
<evidence type="ECO:0000256" key="3">
    <source>
        <dbReference type="ARBA" id="ARBA00022499"/>
    </source>
</evidence>
<evidence type="ECO:0000256" key="1">
    <source>
        <dbReference type="ARBA" id="ARBA00004496"/>
    </source>
</evidence>
<dbReference type="PROSITE" id="PS50145">
    <property type="entry name" value="ZF_TRAF"/>
    <property type="match status" value="1"/>
</dbReference>
<keyword evidence="3" id="KW-1017">Isopeptide bond</keyword>
<dbReference type="OrthoDB" id="1737200at2759"/>
<evidence type="ECO:0000256" key="7">
    <source>
        <dbReference type="ARBA" id="ARBA00022771"/>
    </source>
</evidence>
<comment type="caution">
    <text evidence="15">The sequence shown here is derived from an EMBL/GenBank/DDBJ whole genome shotgun (WGS) entry which is preliminary data.</text>
</comment>
<dbReference type="AlphaFoldDB" id="A0A401PL72"/>
<feature type="zinc finger region" description="TRAF-type" evidence="11">
    <location>
        <begin position="3"/>
        <end position="44"/>
    </location>
</feature>
<keyword evidence="4" id="KW-0053">Apoptosis</keyword>
<keyword evidence="5 11" id="KW-0479">Metal-binding</keyword>
<dbReference type="SUPFAM" id="SSF49599">
    <property type="entry name" value="TRAF domain-like"/>
    <property type="match status" value="2"/>
</dbReference>
<dbReference type="GO" id="GO:0005164">
    <property type="term" value="F:tumor necrosis factor receptor binding"/>
    <property type="evidence" value="ECO:0007669"/>
    <property type="project" value="TreeGrafter"/>
</dbReference>
<dbReference type="STRING" id="75743.A0A401PL72"/>